<dbReference type="EMBL" id="JBHSIT010000021">
    <property type="protein sequence ID" value="MFC4913885.1"/>
    <property type="molecule type" value="Genomic_DNA"/>
</dbReference>
<evidence type="ECO:0000313" key="4">
    <source>
        <dbReference type="Proteomes" id="UP001595872"/>
    </source>
</evidence>
<evidence type="ECO:0000256" key="1">
    <source>
        <dbReference type="ARBA" id="ARBA00008791"/>
    </source>
</evidence>
<feature type="domain" description="UspA" evidence="2">
    <location>
        <begin position="150"/>
        <end position="281"/>
    </location>
</feature>
<dbReference type="PRINTS" id="PR01438">
    <property type="entry name" value="UNVRSLSTRESS"/>
</dbReference>
<dbReference type="InterPro" id="IPR006015">
    <property type="entry name" value="Universal_stress_UspA"/>
</dbReference>
<keyword evidence="4" id="KW-1185">Reference proteome</keyword>
<organism evidence="3 4">
    <name type="scientific">Actinomadura gamaensis</name>
    <dbReference type="NCBI Taxonomy" id="1763541"/>
    <lineage>
        <taxon>Bacteria</taxon>
        <taxon>Bacillati</taxon>
        <taxon>Actinomycetota</taxon>
        <taxon>Actinomycetes</taxon>
        <taxon>Streptosporangiales</taxon>
        <taxon>Thermomonosporaceae</taxon>
        <taxon>Actinomadura</taxon>
    </lineage>
</organism>
<name>A0ABV9UF62_9ACTN</name>
<dbReference type="Pfam" id="PF00582">
    <property type="entry name" value="Usp"/>
    <property type="match status" value="2"/>
</dbReference>
<evidence type="ECO:0000313" key="3">
    <source>
        <dbReference type="EMBL" id="MFC4913885.1"/>
    </source>
</evidence>
<dbReference type="InterPro" id="IPR014729">
    <property type="entry name" value="Rossmann-like_a/b/a_fold"/>
</dbReference>
<comment type="caution">
    <text evidence="3">The sequence shown here is derived from an EMBL/GenBank/DDBJ whole genome shotgun (WGS) entry which is preliminary data.</text>
</comment>
<accession>A0ABV9UF62</accession>
<dbReference type="Gene3D" id="3.40.50.620">
    <property type="entry name" value="HUPs"/>
    <property type="match status" value="2"/>
</dbReference>
<dbReference type="InterPro" id="IPR006016">
    <property type="entry name" value="UspA"/>
</dbReference>
<reference evidence="4" key="1">
    <citation type="journal article" date="2019" name="Int. J. Syst. Evol. Microbiol.">
        <title>The Global Catalogue of Microorganisms (GCM) 10K type strain sequencing project: providing services to taxonomists for standard genome sequencing and annotation.</title>
        <authorList>
            <consortium name="The Broad Institute Genomics Platform"/>
            <consortium name="The Broad Institute Genome Sequencing Center for Infectious Disease"/>
            <person name="Wu L."/>
            <person name="Ma J."/>
        </authorList>
    </citation>
    <scope>NUCLEOTIDE SEQUENCE [LARGE SCALE GENOMIC DNA]</scope>
    <source>
        <strain evidence="4">KLKA75</strain>
    </source>
</reference>
<comment type="similarity">
    <text evidence="1">Belongs to the universal stress protein A family.</text>
</comment>
<proteinExistence type="inferred from homology"/>
<dbReference type="PANTHER" id="PTHR46553">
    <property type="entry name" value="ADENINE NUCLEOTIDE ALPHA HYDROLASES-LIKE SUPERFAMILY PROTEIN"/>
    <property type="match status" value="1"/>
</dbReference>
<evidence type="ECO:0000259" key="2">
    <source>
        <dbReference type="Pfam" id="PF00582"/>
    </source>
</evidence>
<protein>
    <submittedName>
        <fullName evidence="3">Universal stress protein</fullName>
    </submittedName>
</protein>
<dbReference type="Proteomes" id="UP001595872">
    <property type="component" value="Unassembled WGS sequence"/>
</dbReference>
<sequence length="296" mass="30172">MDERQKTRGVVVGYDGSAQSEIAVRWAAAEARLRGVPLTVCHASEAYLANAPLGVPLADLERAAQDVLAVGAELARREARDVHTVLGHGAAASVLKDAAAEAELVVVGTRGHGGFAELVLGSTAAALAAHSPCPVVVTREAADQDGQGPVVAGVDGSPSSLEALGLGFAEACLRGTELRVVLAWPAGIEVDAPLVGAEGLRELAAERLARLVAPLRRDHPEVKVKTEVVTGSPREVLLDAAADAGLLVVGTRGLGGFRGLVMGSVSHALLHHAPCPVAVTPPTATRTGTSESRAGK</sequence>
<feature type="domain" description="UspA" evidence="2">
    <location>
        <begin position="9"/>
        <end position="139"/>
    </location>
</feature>
<dbReference type="SUPFAM" id="SSF52402">
    <property type="entry name" value="Adenine nucleotide alpha hydrolases-like"/>
    <property type="match status" value="2"/>
</dbReference>
<dbReference type="RefSeq" id="WP_378265240.1">
    <property type="nucleotide sequence ID" value="NZ_JBHSIT010000021.1"/>
</dbReference>
<gene>
    <name evidence="3" type="ORF">ACFPCY_41830</name>
</gene>
<dbReference type="PANTHER" id="PTHR46553:SF3">
    <property type="entry name" value="ADENINE NUCLEOTIDE ALPHA HYDROLASES-LIKE SUPERFAMILY PROTEIN"/>
    <property type="match status" value="1"/>
</dbReference>